<dbReference type="PANTHER" id="PTHR32089:SF112">
    <property type="entry name" value="LYSOZYME-LIKE PROTEIN-RELATED"/>
    <property type="match status" value="1"/>
</dbReference>
<comment type="caution">
    <text evidence="10">The sequence shown here is derived from an EMBL/GenBank/DDBJ whole genome shotgun (WGS) entry which is preliminary data.</text>
</comment>
<feature type="transmembrane region" description="Helical" evidence="6">
    <location>
        <begin position="181"/>
        <end position="202"/>
    </location>
</feature>
<keyword evidence="11" id="KW-1185">Reference proteome</keyword>
<dbReference type="SMART" id="SM00283">
    <property type="entry name" value="MA"/>
    <property type="match status" value="1"/>
</dbReference>
<dbReference type="Pfam" id="PF13426">
    <property type="entry name" value="PAS_9"/>
    <property type="match status" value="1"/>
</dbReference>
<dbReference type="EMBL" id="BMKE01000004">
    <property type="protein sequence ID" value="GGB36623.1"/>
    <property type="molecule type" value="Genomic_DNA"/>
</dbReference>
<reference evidence="11" key="1">
    <citation type="journal article" date="2019" name="Int. J. Syst. Evol. Microbiol.">
        <title>The Global Catalogue of Microorganisms (GCM) 10K type strain sequencing project: providing services to taxonomists for standard genome sequencing and annotation.</title>
        <authorList>
            <consortium name="The Broad Institute Genomics Platform"/>
            <consortium name="The Broad Institute Genome Sequencing Center for Infectious Disease"/>
            <person name="Wu L."/>
            <person name="Ma J."/>
        </authorList>
    </citation>
    <scope>NUCLEOTIDE SEQUENCE [LARGE SCALE GENOMIC DNA]</scope>
    <source>
        <strain evidence="11">CGMCC 1.15923</strain>
    </source>
</reference>
<dbReference type="Gene3D" id="3.30.450.20">
    <property type="entry name" value="PAS domain"/>
    <property type="match status" value="1"/>
</dbReference>
<evidence type="ECO:0000313" key="11">
    <source>
        <dbReference type="Proteomes" id="UP000646152"/>
    </source>
</evidence>
<accession>A0ABQ1IEG3</accession>
<dbReference type="CDD" id="cd11386">
    <property type="entry name" value="MCP_signal"/>
    <property type="match status" value="1"/>
</dbReference>
<protein>
    <submittedName>
        <fullName evidence="10">Methyl-accepting chemotaxis protein</fullName>
    </submittedName>
</protein>
<dbReference type="PROSITE" id="PS50112">
    <property type="entry name" value="PAS"/>
    <property type="match status" value="1"/>
</dbReference>
<dbReference type="SUPFAM" id="SSF55785">
    <property type="entry name" value="PYP-like sensor domain (PAS domain)"/>
    <property type="match status" value="1"/>
</dbReference>
<dbReference type="InterPro" id="IPR004089">
    <property type="entry name" value="MCPsignal_dom"/>
</dbReference>
<feature type="transmembrane region" description="Helical" evidence="6">
    <location>
        <begin position="156"/>
        <end position="175"/>
    </location>
</feature>
<evidence type="ECO:0000256" key="2">
    <source>
        <dbReference type="ARBA" id="ARBA00023224"/>
    </source>
</evidence>
<keyword evidence="6" id="KW-0472">Membrane</keyword>
<dbReference type="InterPro" id="IPR003660">
    <property type="entry name" value="HAMP_dom"/>
</dbReference>
<dbReference type="CDD" id="cd00130">
    <property type="entry name" value="PAS"/>
    <property type="match status" value="1"/>
</dbReference>
<organism evidence="10 11">
    <name type="scientific">Oceanisphaera marina</name>
    <dbReference type="NCBI Taxonomy" id="2017550"/>
    <lineage>
        <taxon>Bacteria</taxon>
        <taxon>Pseudomonadati</taxon>
        <taxon>Pseudomonadota</taxon>
        <taxon>Gammaproteobacteria</taxon>
        <taxon>Aeromonadales</taxon>
        <taxon>Aeromonadaceae</taxon>
        <taxon>Oceanisphaera</taxon>
    </lineage>
</organism>
<evidence type="ECO:0000256" key="4">
    <source>
        <dbReference type="PROSITE-ProRule" id="PRU00284"/>
    </source>
</evidence>
<dbReference type="RefSeq" id="WP_188628728.1">
    <property type="nucleotide sequence ID" value="NZ_BMKE01000004.1"/>
</dbReference>
<evidence type="ECO:0000259" key="7">
    <source>
        <dbReference type="PROSITE" id="PS50111"/>
    </source>
</evidence>
<keyword evidence="6" id="KW-1133">Transmembrane helix</keyword>
<keyword evidence="2 4" id="KW-0807">Transducer</keyword>
<proteinExistence type="inferred from homology"/>
<dbReference type="PANTHER" id="PTHR32089">
    <property type="entry name" value="METHYL-ACCEPTING CHEMOTAXIS PROTEIN MCPB"/>
    <property type="match status" value="1"/>
</dbReference>
<dbReference type="Pfam" id="PF00015">
    <property type="entry name" value="MCPsignal"/>
    <property type="match status" value="1"/>
</dbReference>
<feature type="domain" description="Methyl-accepting transducer" evidence="7">
    <location>
        <begin position="255"/>
        <end position="491"/>
    </location>
</feature>
<evidence type="ECO:0000256" key="5">
    <source>
        <dbReference type="SAM" id="MobiDB-lite"/>
    </source>
</evidence>
<evidence type="ECO:0000259" key="9">
    <source>
        <dbReference type="PROSITE" id="PS50885"/>
    </source>
</evidence>
<evidence type="ECO:0000313" key="10">
    <source>
        <dbReference type="EMBL" id="GGB36623.1"/>
    </source>
</evidence>
<dbReference type="Gene3D" id="1.10.287.950">
    <property type="entry name" value="Methyl-accepting chemotaxis protein"/>
    <property type="match status" value="1"/>
</dbReference>
<evidence type="ECO:0000256" key="1">
    <source>
        <dbReference type="ARBA" id="ARBA00004370"/>
    </source>
</evidence>
<dbReference type="InterPro" id="IPR035965">
    <property type="entry name" value="PAS-like_dom_sf"/>
</dbReference>
<dbReference type="PROSITE" id="PS50111">
    <property type="entry name" value="CHEMOTAXIS_TRANSDUC_2"/>
    <property type="match status" value="1"/>
</dbReference>
<sequence>MTSQTPLTGTERTISKHGVLISSTDLKGKVTYCNDQLYEFSGYAEADIIGQLQMHLGAGGVPPSIFSDIYDSLQAGKAYVAILKNRCRNGDHYWADVYFTPKYNDGRLAGIDSIRRQPSPECVARAKKIYPQLIANKDAKSKGRNIWARLGLHHKLNSMMTLLLGSVFTGLAVLMPEQLPTLGIGFGISLIGAWLGVGYYTTGLRQLEHSSRDIIDNPLATLIYTGRQDEIGQLQLTIQVLQAKLKTALGRVGDAANELLNQASNAEQSSSNTQAEISRQEADIDQIAVALDEMTSTVAEIARNTTDASGSASEANQVASSGRNNVQSTSEQIANLANKVQETTQIIKSLEKDSNEISAVLTVIRNIAEQTNLLALNAAIEAARAGEQGRGFAVVADEVRSLAGRTQGSIGDIEQTIERLQNTTRLAVEAMAESATLASNGVEQTQTSEVSLNEITQQISTINDLNMMIASAAEQQSCVSNEITEKVHKISQSAASTSGHAHNSMQTSYKVTELTQQLKGIIDSFSAQKADT</sequence>
<feature type="domain" description="HAMP" evidence="9">
    <location>
        <begin position="198"/>
        <end position="250"/>
    </location>
</feature>
<evidence type="ECO:0000256" key="3">
    <source>
        <dbReference type="ARBA" id="ARBA00029447"/>
    </source>
</evidence>
<dbReference type="SUPFAM" id="SSF58104">
    <property type="entry name" value="Methyl-accepting chemotaxis protein (MCP) signaling domain"/>
    <property type="match status" value="1"/>
</dbReference>
<dbReference type="Proteomes" id="UP000646152">
    <property type="component" value="Unassembled WGS sequence"/>
</dbReference>
<feature type="domain" description="PAS" evidence="8">
    <location>
        <begin position="25"/>
        <end position="51"/>
    </location>
</feature>
<comment type="similarity">
    <text evidence="3">Belongs to the methyl-accepting chemotaxis (MCP) protein family.</text>
</comment>
<gene>
    <name evidence="10" type="ORF">GCM10011502_07140</name>
</gene>
<dbReference type="PROSITE" id="PS50885">
    <property type="entry name" value="HAMP"/>
    <property type="match status" value="1"/>
</dbReference>
<keyword evidence="6" id="KW-0812">Transmembrane</keyword>
<evidence type="ECO:0000256" key="6">
    <source>
        <dbReference type="SAM" id="Phobius"/>
    </source>
</evidence>
<evidence type="ECO:0000259" key="8">
    <source>
        <dbReference type="PROSITE" id="PS50112"/>
    </source>
</evidence>
<name>A0ABQ1IEG3_9GAMM</name>
<dbReference type="InterPro" id="IPR000014">
    <property type="entry name" value="PAS"/>
</dbReference>
<feature type="region of interest" description="Disordered" evidence="5">
    <location>
        <begin position="305"/>
        <end position="327"/>
    </location>
</feature>
<comment type="subcellular location">
    <subcellularLocation>
        <location evidence="1">Membrane</location>
    </subcellularLocation>
</comment>